<comment type="caution">
    <text evidence="10">The sequence shown here is derived from an EMBL/GenBank/DDBJ whole genome shotgun (WGS) entry which is preliminary data.</text>
</comment>
<protein>
    <submittedName>
        <fullName evidence="10">Mucin-4</fullName>
    </submittedName>
</protein>
<evidence type="ECO:0000256" key="6">
    <source>
        <dbReference type="SAM" id="MobiDB-lite"/>
    </source>
</evidence>
<name>A0AAW1BID2_CROAD</name>
<feature type="compositionally biased region" description="Polar residues" evidence="6">
    <location>
        <begin position="1238"/>
        <end position="1260"/>
    </location>
</feature>
<feature type="region of interest" description="Disordered" evidence="6">
    <location>
        <begin position="132"/>
        <end position="195"/>
    </location>
</feature>
<feature type="compositionally biased region" description="Basic and acidic residues" evidence="6">
    <location>
        <begin position="561"/>
        <end position="570"/>
    </location>
</feature>
<feature type="compositionally biased region" description="Polar residues" evidence="6">
    <location>
        <begin position="1660"/>
        <end position="1671"/>
    </location>
</feature>
<feature type="region of interest" description="Disordered" evidence="6">
    <location>
        <begin position="1101"/>
        <end position="1933"/>
    </location>
</feature>
<feature type="compositionally biased region" description="Polar residues" evidence="6">
    <location>
        <begin position="396"/>
        <end position="409"/>
    </location>
</feature>
<feature type="compositionally biased region" description="Acidic residues" evidence="6">
    <location>
        <begin position="255"/>
        <end position="269"/>
    </location>
</feature>
<feature type="compositionally biased region" description="Polar residues" evidence="6">
    <location>
        <begin position="723"/>
        <end position="732"/>
    </location>
</feature>
<evidence type="ECO:0000256" key="7">
    <source>
        <dbReference type="SAM" id="SignalP"/>
    </source>
</evidence>
<keyword evidence="7" id="KW-0732">Signal</keyword>
<feature type="compositionally biased region" description="Polar residues" evidence="6">
    <location>
        <begin position="817"/>
        <end position="849"/>
    </location>
</feature>
<comment type="subcellular location">
    <subcellularLocation>
        <location evidence="1">Membrane</location>
    </subcellularLocation>
</comment>
<gene>
    <name evidence="10" type="ORF">NXF25_012219</name>
</gene>
<dbReference type="InterPro" id="IPR003886">
    <property type="entry name" value="NIDO_dom"/>
</dbReference>
<reference evidence="10 11" key="1">
    <citation type="journal article" date="2024" name="Proc. Natl. Acad. Sci. U.S.A.">
        <title>The genetic regulatory architecture and epigenomic basis for age-related changes in rattlesnake venom.</title>
        <authorList>
            <person name="Hogan M.P."/>
            <person name="Holding M.L."/>
            <person name="Nystrom G.S."/>
            <person name="Colston T.J."/>
            <person name="Bartlett D.A."/>
            <person name="Mason A.J."/>
            <person name="Ellsworth S.A."/>
            <person name="Rautsaw R.M."/>
            <person name="Lawrence K.C."/>
            <person name="Strickland J.L."/>
            <person name="He B."/>
            <person name="Fraser P."/>
            <person name="Margres M.J."/>
            <person name="Gilbert D.M."/>
            <person name="Gibbs H.L."/>
            <person name="Parkinson C.L."/>
            <person name="Rokyta D.R."/>
        </authorList>
    </citation>
    <scope>NUCLEOTIDE SEQUENCE [LARGE SCALE GENOMIC DNA]</scope>
    <source>
        <strain evidence="10">DRR0105</strain>
    </source>
</reference>
<feature type="region of interest" description="Disordered" evidence="6">
    <location>
        <begin position="2096"/>
        <end position="2117"/>
    </location>
</feature>
<feature type="chain" id="PRO_5043643029" evidence="7">
    <location>
        <begin position="29"/>
        <end position="2838"/>
    </location>
</feature>
<feature type="compositionally biased region" description="Low complexity" evidence="6">
    <location>
        <begin position="985"/>
        <end position="996"/>
    </location>
</feature>
<dbReference type="GO" id="GO:0005176">
    <property type="term" value="F:ErbB-2 class receptor binding"/>
    <property type="evidence" value="ECO:0007669"/>
    <property type="project" value="TreeGrafter"/>
</dbReference>
<feature type="region of interest" description="Disordered" evidence="6">
    <location>
        <begin position="344"/>
        <end position="1061"/>
    </location>
</feature>
<dbReference type="PANTHER" id="PTHR13802:SF52">
    <property type="entry name" value="MUCIN-4"/>
    <property type="match status" value="1"/>
</dbReference>
<keyword evidence="11" id="KW-1185">Reference proteome</keyword>
<feature type="compositionally biased region" description="Polar residues" evidence="6">
    <location>
        <begin position="1011"/>
        <end position="1022"/>
    </location>
</feature>
<keyword evidence="4" id="KW-0472">Membrane</keyword>
<feature type="region of interest" description="Disordered" evidence="6">
    <location>
        <begin position="62"/>
        <end position="119"/>
    </location>
</feature>
<feature type="compositionally biased region" description="Low complexity" evidence="6">
    <location>
        <begin position="682"/>
        <end position="700"/>
    </location>
</feature>
<feature type="compositionally biased region" description="Polar residues" evidence="6">
    <location>
        <begin position="1275"/>
        <end position="1298"/>
    </location>
</feature>
<evidence type="ECO:0000313" key="11">
    <source>
        <dbReference type="Proteomes" id="UP001474421"/>
    </source>
</evidence>
<evidence type="ECO:0000256" key="3">
    <source>
        <dbReference type="ARBA" id="ARBA00022989"/>
    </source>
</evidence>
<feature type="compositionally biased region" description="Polar residues" evidence="6">
    <location>
        <begin position="670"/>
        <end position="681"/>
    </location>
</feature>
<dbReference type="InterPro" id="IPR005533">
    <property type="entry name" value="AMOP_dom"/>
</dbReference>
<feature type="compositionally biased region" description="Low complexity" evidence="6">
    <location>
        <begin position="1693"/>
        <end position="1706"/>
    </location>
</feature>
<organism evidence="10 11">
    <name type="scientific">Crotalus adamanteus</name>
    <name type="common">Eastern diamondback rattlesnake</name>
    <dbReference type="NCBI Taxonomy" id="8729"/>
    <lineage>
        <taxon>Eukaryota</taxon>
        <taxon>Metazoa</taxon>
        <taxon>Chordata</taxon>
        <taxon>Craniata</taxon>
        <taxon>Vertebrata</taxon>
        <taxon>Euteleostomi</taxon>
        <taxon>Lepidosauria</taxon>
        <taxon>Squamata</taxon>
        <taxon>Bifurcata</taxon>
        <taxon>Unidentata</taxon>
        <taxon>Episquamata</taxon>
        <taxon>Toxicofera</taxon>
        <taxon>Serpentes</taxon>
        <taxon>Colubroidea</taxon>
        <taxon>Viperidae</taxon>
        <taxon>Crotalinae</taxon>
        <taxon>Crotalus</taxon>
    </lineage>
</organism>
<feature type="compositionally biased region" description="Low complexity" evidence="6">
    <location>
        <begin position="1533"/>
        <end position="1557"/>
    </location>
</feature>
<dbReference type="PROSITE" id="PS50856">
    <property type="entry name" value="AMOP"/>
    <property type="match status" value="1"/>
</dbReference>
<feature type="signal peptide" evidence="7">
    <location>
        <begin position="1"/>
        <end position="28"/>
    </location>
</feature>
<feature type="compositionally biased region" description="Polar residues" evidence="6">
    <location>
        <begin position="1335"/>
        <end position="1356"/>
    </location>
</feature>
<dbReference type="PROSITE" id="PS51220">
    <property type="entry name" value="NIDO"/>
    <property type="match status" value="1"/>
</dbReference>
<feature type="compositionally biased region" description="Basic and acidic residues" evidence="6">
    <location>
        <begin position="1024"/>
        <end position="1033"/>
    </location>
</feature>
<dbReference type="SMART" id="SM00539">
    <property type="entry name" value="NIDO"/>
    <property type="match status" value="1"/>
</dbReference>
<feature type="compositionally biased region" description="Acidic residues" evidence="6">
    <location>
        <begin position="1357"/>
        <end position="1366"/>
    </location>
</feature>
<dbReference type="InterPro" id="IPR051495">
    <property type="entry name" value="Epithelial_Barrier/Signaling"/>
</dbReference>
<evidence type="ECO:0000256" key="4">
    <source>
        <dbReference type="ARBA" id="ARBA00023136"/>
    </source>
</evidence>
<evidence type="ECO:0000256" key="2">
    <source>
        <dbReference type="ARBA" id="ARBA00022692"/>
    </source>
</evidence>
<feature type="compositionally biased region" description="Basic and acidic residues" evidence="6">
    <location>
        <begin position="851"/>
        <end position="862"/>
    </location>
</feature>
<feature type="compositionally biased region" description="Low complexity" evidence="6">
    <location>
        <begin position="785"/>
        <end position="809"/>
    </location>
</feature>
<dbReference type="SMART" id="SM00723">
    <property type="entry name" value="AMOP"/>
    <property type="match status" value="1"/>
</dbReference>
<proteinExistence type="predicted"/>
<feature type="compositionally biased region" description="Polar residues" evidence="6">
    <location>
        <begin position="1436"/>
        <end position="1469"/>
    </location>
</feature>
<feature type="compositionally biased region" description="Basic residues" evidence="6">
    <location>
        <begin position="2435"/>
        <end position="2446"/>
    </location>
</feature>
<feature type="compositionally biased region" description="Low complexity" evidence="6">
    <location>
        <begin position="1577"/>
        <end position="1594"/>
    </location>
</feature>
<feature type="compositionally biased region" description="Polar residues" evidence="6">
    <location>
        <begin position="975"/>
        <end position="984"/>
    </location>
</feature>
<feature type="compositionally biased region" description="Acidic residues" evidence="6">
    <location>
        <begin position="737"/>
        <end position="746"/>
    </location>
</feature>
<feature type="compositionally biased region" description="Polar residues" evidence="6">
    <location>
        <begin position="1723"/>
        <end position="1746"/>
    </location>
</feature>
<feature type="region of interest" description="Disordered" evidence="6">
    <location>
        <begin position="2429"/>
        <end position="2454"/>
    </location>
</feature>
<feature type="domain" description="AMOP" evidence="8">
    <location>
        <begin position="2700"/>
        <end position="2824"/>
    </location>
</feature>
<feature type="region of interest" description="Disordered" evidence="6">
    <location>
        <begin position="2356"/>
        <end position="2393"/>
    </location>
</feature>
<feature type="compositionally biased region" description="Polar residues" evidence="6">
    <location>
        <begin position="1367"/>
        <end position="1398"/>
    </location>
</feature>
<feature type="compositionally biased region" description="Polar residues" evidence="6">
    <location>
        <begin position="368"/>
        <end position="385"/>
    </location>
</feature>
<evidence type="ECO:0000256" key="5">
    <source>
        <dbReference type="ARBA" id="ARBA00023157"/>
    </source>
</evidence>
<feature type="region of interest" description="Disordered" evidence="6">
    <location>
        <begin position="209"/>
        <end position="322"/>
    </location>
</feature>
<feature type="compositionally biased region" description="Polar residues" evidence="6">
    <location>
        <begin position="272"/>
        <end position="289"/>
    </location>
</feature>
<feature type="compositionally biased region" description="Basic and acidic residues" evidence="6">
    <location>
        <begin position="132"/>
        <end position="141"/>
    </location>
</feature>
<feature type="compositionally biased region" description="Polar residues" evidence="6">
    <location>
        <begin position="875"/>
        <end position="885"/>
    </location>
</feature>
<accession>A0AAW1BID2</accession>
<feature type="compositionally biased region" description="Polar residues" evidence="6">
    <location>
        <begin position="1491"/>
        <end position="1503"/>
    </location>
</feature>
<sequence>MGSPKEVLQGPLFGFWAWLLCGIATGAALPVTTEQPVIQDDYSTPNFPATVAFTEYFEPTLPTTTEEDFDFPDETTFPSETNGETSDAVAEGETSSPGELLKSRLASGEGGSGPLITTPKIFKIPEGLKETSEVPSVDKRVLSQVNSSEPTLEKVTLEGDPLAESQEASKETPAPVLDEGHQATELITERYSGVTDAPVAVLATQVEDLLASPSREAAQIEISSERSPEGENLWENLPGEPNLDDELKPTSTSWEETEAAPLEAEEDTPEPSTNENGTLEDPSSNSTIFPSAPEDLSETREDAGSLLSPSSEDSPETPQSIFSTVFPSIWPSLTHAIFGSPETSDFAVDSLQPSSASVEGRGDAAPIPSSSGPELNHESPVNVSSGEPEDLIDAEASNSSPSDRTTDAPSDSGLPRDTLFRTSQLDAADIPLMGLSVTPGISSQLPKDGEIGTTSTVKGEGEEDSGNPKSNEGTPFVSPLPGQESAQGPAIPDGERSEDLLNGTASSLNPGVEPANSELEDNEATAISNSVPEDEINPISSDSENESETLFDRMVTSPPRADNDGADKAQEAPAEIQGPPTEASVPASANKLSSETEGSEVSPSGSPGNISSSSSENNETIPSVASGEVDAQANNEDHSGSDLLPPDTGFSSISGTPLPVGRSGALDDQLSPSQSLVENALTSGSSSSSEGEPTYPSTSPDEALSGSLISEPDTTELPPNLLPGSQPSSQLPKGNEIETDSGDVEDSPPPPPAVDDEGAAEAQGPPAEASSSGSTNEPSSDTEGSEVSASGSAGNISSSSSENSETIPSLASDEVDTQANNESQSGSNLSPSDTELSSISGTPLPNFSQLAKEDDMETHSGDPEDPVSINREETSSAPSTLNPQSALVEATKEPNISGDLSNEPILSPEEKRTGSTPEQGVNEEPLLDSDNTQDTANTPPYEQYLDSEDALETSALSSGGEPAVKSGTISPLVDTETSTKTQEPSGETSSSASTEGILSNLEHEDGEPSPGISSKTLESSPSREAVDESRDGEDGAGSASSAITVSDDGQPGSDFPVGQLVTSPIGGILALAPLEDGETVVTNEEPPPALPNANVETFVSASVSRKDAPLETEAVSSVMPQSASSTEGMENSASEPPAVGSQPSPDAEASPELSKETEQLQTSAASEKESPLASSSTESQEYTTSENGGFSGALTKGSPALQVEVAGTANSPPAIDKASQLLPESVAPSDGAEDSEDITNTNSETFSQDPLDRGSQSKTSTSEEDTGGRSGGEFSLNNNGTETTTVELAKNAGSQLPSEISEDPSGVNGKEGSLIPSAAGSHSTSTSTEEVEIANSESGTHPDSQPSLDGASTTEVQDSESVEAADDTSNNGEKVSLTSSATTSQSPGISVSEDSSGETGHGGSSLPAEELETTSSGSTNNSEAPSPVAGGATELSGMSNSVEQLESSPSANEEDTSLGSPATESSTALEGQEVSGKPSNGDGTETAKSKPATNAEPQSSPNDVGSGGGSAASEEAETPQVSGVTEKEGSLTASAVESPAISSSSEEAETNNTATNADSQLPPDGDSAAGTPSPDGAEISKASSSGEKGSLSQSTAESLGDSLSVEEVGTASRKSTIDVGSQLSADGTSPEGSLASEGAEPTESHSIASVDNASLVPPTTELQFPETSANDNILGGLENGEPSLFPGEEIADSGSSNNAGSESESSQTSPDSVATEGAEPSEDNSVVSEKQLSLAPSSTEPQSAGASVSEKVSENLVNGEPPLSTDGGKGAANVGTADAQGPTSSTGTGLNQNNIAEPPGQNSDAVGGQFSADGATIAKPSDETLISTSVSVDGNLANQGTSQNFGAPDSSQPSSDIQANIGSAVSLAGHISNGNTFGASDGPTSKEKAEGVVLPEVSGWTSEGSDTVSESVYPSSAEGTKPAAGQPSGVASPLASLPPKKSLVLITSGLGALKVGKVVEKGSSPSTPEGTGKVVQSILPILQEISTALSAGEVQPSLLDTKGGPAKISKLILGKPGLQGKVDAPLLSSKLEVPAKTSELASEKPGPQDKAGVSLLSSKPEIPAKTSKLASGKPGLQGKVDAPLLSSKLEVLAKTSELASEKPGPQDKAGVPLLSSKPEIPAKTSKLASGKPGLQLKGDAPVLSFKTEAPVETSQLPSEKSGLQLKGDAPVLSFKTEAPVETSQLPSEKSGLQLKGDAPVLSFKTEAPVETSQLPSEKSGLQLKGDAPVLSFKTEAPVETSQLPSGKSGLQLKGDAPVLSFKTEAPVETSQLPSGKSGLQLKGDAPVLSFKTEAPVETSQLPSGKSGLQLKGDAPVLSFKTEAPVEISQLPSGKSGLQLRGDAPLLSFNSGVLANSEHSLPGQRNPASSDSSSASEEKDGDSPSGPSSSEEHQTLIKGKVALDLSKTQPDEREPGVRLALSGVGLLKSTESTSKSARKKSNLKKSKTRPDKNSAIITGAPSVVSLYPYGDGVNDKRYVERKVDFNSPLFKPEIGIPLGNTLHNSLYFTDNGQIIFPASDKDISSYPNPPPGGFNGREKVPMVAVFWDNADFSKGSGVIFYQEYPCGNSARHPLVQDVEAKIRRYVRSSYKARWLLKVTWDKVQPYPGQKQSGKTNTYQAILTTDGYRTYALFLYQDGGMQWDYAKLPARNVLIGYTSGDGYFKNDHLMMATAAEKYRPDRFQGYNTDVRGLWVYKLDSRIRVNYRQKCLDWLSHERFPSAWNRNLPPCPCSLQQGMSDSRYTTSQKGGQNSGLILLYSSRPNSYRAGIRCLYNKKDQLQEGRQERIWKYSRKNSPNNDEELKLHDWCCNQAGNPLLCDKYDQKRPRIGCQGYKPPIQG</sequence>
<feature type="compositionally biased region" description="Low complexity" evidence="6">
    <location>
        <begin position="1413"/>
        <end position="1423"/>
    </location>
</feature>
<feature type="compositionally biased region" description="Low complexity" evidence="6">
    <location>
        <begin position="593"/>
        <end position="623"/>
    </location>
</feature>
<keyword evidence="3" id="KW-1133">Transmembrane helix</keyword>
<feature type="compositionally biased region" description="Polar residues" evidence="6">
    <location>
        <begin position="1612"/>
        <end position="1631"/>
    </location>
</feature>
<feature type="compositionally biased region" description="Polar residues" evidence="6">
    <location>
        <begin position="1824"/>
        <end position="1863"/>
    </location>
</feature>
<feature type="compositionally biased region" description="Polar residues" evidence="6">
    <location>
        <begin position="929"/>
        <end position="940"/>
    </location>
</feature>
<feature type="compositionally biased region" description="Polar residues" evidence="6">
    <location>
        <begin position="1114"/>
        <end position="1134"/>
    </location>
</feature>
<dbReference type="PANTHER" id="PTHR13802">
    <property type="entry name" value="MUCIN 4-RELATED"/>
    <property type="match status" value="1"/>
</dbReference>
<dbReference type="EMBL" id="JAOTOJ010000005">
    <property type="protein sequence ID" value="KAK9401505.1"/>
    <property type="molecule type" value="Genomic_DNA"/>
</dbReference>
<evidence type="ECO:0000259" key="9">
    <source>
        <dbReference type="PROSITE" id="PS51220"/>
    </source>
</evidence>
<feature type="compositionally biased region" description="Low complexity" evidence="6">
    <location>
        <begin position="1174"/>
        <end position="1186"/>
    </location>
</feature>
<dbReference type="GO" id="GO:0007160">
    <property type="term" value="P:cell-matrix adhesion"/>
    <property type="evidence" value="ECO:0007669"/>
    <property type="project" value="InterPro"/>
</dbReference>
<evidence type="ECO:0000256" key="1">
    <source>
        <dbReference type="ARBA" id="ARBA00004370"/>
    </source>
</evidence>
<dbReference type="GO" id="GO:0016020">
    <property type="term" value="C:membrane"/>
    <property type="evidence" value="ECO:0007669"/>
    <property type="project" value="UniProtKB-SubCell"/>
</dbReference>
<keyword evidence="5" id="KW-1015">Disulfide bond</keyword>
<feature type="compositionally biased region" description="Low complexity" evidence="6">
    <location>
        <begin position="760"/>
        <end position="774"/>
    </location>
</feature>
<feature type="compositionally biased region" description="Polar residues" evidence="6">
    <location>
        <begin position="1781"/>
        <end position="1804"/>
    </location>
</feature>
<feature type="domain" description="NIDO" evidence="9">
    <location>
        <begin position="2544"/>
        <end position="2699"/>
    </location>
</feature>
<feature type="compositionally biased region" description="Polar residues" evidence="6">
    <location>
        <begin position="1899"/>
        <end position="1918"/>
    </location>
</feature>
<evidence type="ECO:0000259" key="8">
    <source>
        <dbReference type="PROSITE" id="PS50856"/>
    </source>
</evidence>
<feature type="compositionally biased region" description="Polar residues" evidence="6">
    <location>
        <begin position="76"/>
        <end position="85"/>
    </location>
</feature>
<keyword evidence="2" id="KW-0812">Transmembrane</keyword>
<dbReference type="Pfam" id="PF06119">
    <property type="entry name" value="NIDO"/>
    <property type="match status" value="1"/>
</dbReference>
<dbReference type="Proteomes" id="UP001474421">
    <property type="component" value="Unassembled WGS sequence"/>
</dbReference>
<evidence type="ECO:0000313" key="10">
    <source>
        <dbReference type="EMBL" id="KAK9401505.1"/>
    </source>
</evidence>